<proteinExistence type="predicted"/>
<reference evidence="1" key="2">
    <citation type="submission" date="2011-02" db="EMBL/GenBank/DDBJ databases">
        <authorList>
            <person name="MacLean D."/>
        </authorList>
    </citation>
    <scope>NUCLEOTIDE SEQUENCE</scope>
</reference>
<organism evidence="1">
    <name type="scientific">Albugo laibachii Nc14</name>
    <dbReference type="NCBI Taxonomy" id="890382"/>
    <lineage>
        <taxon>Eukaryota</taxon>
        <taxon>Sar</taxon>
        <taxon>Stramenopiles</taxon>
        <taxon>Oomycota</taxon>
        <taxon>Peronosporomycetes</taxon>
        <taxon>Albuginales</taxon>
        <taxon>Albuginaceae</taxon>
        <taxon>Albugo</taxon>
    </lineage>
</organism>
<sequence>MFWFSALPPHELRQTRQEFIAVLHELAQSATLARISCTTQSRITELDGNLPASSRQRTNRRINTT</sequence>
<dbReference type="EMBL" id="FR824177">
    <property type="protein sequence ID" value="CCA21742.1"/>
    <property type="molecule type" value="Genomic_DNA"/>
</dbReference>
<evidence type="ECO:0000313" key="1">
    <source>
        <dbReference type="EMBL" id="CCA21742.1"/>
    </source>
</evidence>
<dbReference type="AlphaFoldDB" id="F0WKD8"/>
<accession>F0WKD8</accession>
<name>F0WKD8_9STRA</name>
<dbReference type="HOGENOM" id="CLU_2854327_0_0_1"/>
<gene>
    <name evidence="1" type="primary">AlNc14C132G6990</name>
    <name evidence="1" type="ORF">ALNC14_078850</name>
</gene>
<protein>
    <submittedName>
        <fullName evidence="1">AlNc14C132G6990 protein</fullName>
    </submittedName>
</protein>
<reference evidence="1" key="1">
    <citation type="journal article" date="2011" name="PLoS Biol.">
        <title>Gene gain and loss during evolution of obligate parasitism in the white rust pathogen of Arabidopsis thaliana.</title>
        <authorList>
            <person name="Kemen E."/>
            <person name="Gardiner A."/>
            <person name="Schultz-Larsen T."/>
            <person name="Kemen A.C."/>
            <person name="Balmuth A.L."/>
            <person name="Robert-Seilaniantz A."/>
            <person name="Bailey K."/>
            <person name="Holub E."/>
            <person name="Studholme D.J."/>
            <person name="Maclean D."/>
            <person name="Jones J.D."/>
        </authorList>
    </citation>
    <scope>NUCLEOTIDE SEQUENCE</scope>
</reference>